<comment type="similarity">
    <text evidence="11">Belongs to the SEDS family. FtsW subfamily.</text>
</comment>
<dbReference type="Proteomes" id="UP000027015">
    <property type="component" value="Unassembled WGS sequence"/>
</dbReference>
<dbReference type="GO" id="GO:0051301">
    <property type="term" value="P:cell division"/>
    <property type="evidence" value="ECO:0007669"/>
    <property type="project" value="UniProtKB-KW"/>
</dbReference>
<dbReference type="InterPro" id="IPR001182">
    <property type="entry name" value="FtsW/RodA"/>
</dbReference>
<evidence type="ECO:0000256" key="12">
    <source>
        <dbReference type="ARBA" id="ARBA00041185"/>
    </source>
</evidence>
<dbReference type="EMBL" id="AHPL01000010">
    <property type="protein sequence ID" value="KEC54612.1"/>
    <property type="molecule type" value="Genomic_DNA"/>
</dbReference>
<dbReference type="GO" id="GO:0015648">
    <property type="term" value="F:lipid-linked peptidoglycan transporter activity"/>
    <property type="evidence" value="ECO:0007669"/>
    <property type="project" value="TreeGrafter"/>
</dbReference>
<proteinExistence type="inferred from homology"/>
<protein>
    <recommendedName>
        <fullName evidence="12">Probable peptidoglycan glycosyltransferase FtsW</fullName>
        <ecNumber evidence="14">2.4.99.28</ecNumber>
    </recommendedName>
    <alternativeName>
        <fullName evidence="13">Cell division protein FtsW</fullName>
    </alternativeName>
    <alternativeName>
        <fullName evidence="10">Cell wall polymerase</fullName>
    </alternativeName>
    <alternativeName>
        <fullName evidence="9">Peptidoglycan polymerase</fullName>
    </alternativeName>
</protein>
<dbReference type="GO" id="GO:0008955">
    <property type="term" value="F:peptidoglycan glycosyltransferase activity"/>
    <property type="evidence" value="ECO:0007669"/>
    <property type="project" value="UniProtKB-EC"/>
</dbReference>
<comment type="catalytic activity">
    <reaction evidence="15">
        <text>[GlcNAc-(1-&gt;4)-Mur2Ac(oyl-L-Ala-gamma-D-Glu-L-Lys-D-Ala-D-Ala)](n)-di-trans,octa-cis-undecaprenyl diphosphate + beta-D-GlcNAc-(1-&gt;4)-Mur2Ac(oyl-L-Ala-gamma-D-Glu-L-Lys-D-Ala-D-Ala)-di-trans,octa-cis-undecaprenyl diphosphate = [GlcNAc-(1-&gt;4)-Mur2Ac(oyl-L-Ala-gamma-D-Glu-L-Lys-D-Ala-D-Ala)](n+1)-di-trans,octa-cis-undecaprenyl diphosphate + di-trans,octa-cis-undecaprenyl diphosphate + H(+)</text>
        <dbReference type="Rhea" id="RHEA:23708"/>
        <dbReference type="Rhea" id="RHEA-COMP:9602"/>
        <dbReference type="Rhea" id="RHEA-COMP:9603"/>
        <dbReference type="ChEBI" id="CHEBI:15378"/>
        <dbReference type="ChEBI" id="CHEBI:58405"/>
        <dbReference type="ChEBI" id="CHEBI:60033"/>
        <dbReference type="ChEBI" id="CHEBI:78435"/>
        <dbReference type="EC" id="2.4.99.28"/>
    </reaction>
</comment>
<keyword evidence="4 16" id="KW-0812">Transmembrane</keyword>
<dbReference type="AlphaFoldDB" id="A0A067WFC6"/>
<evidence type="ECO:0000256" key="1">
    <source>
        <dbReference type="ARBA" id="ARBA00004141"/>
    </source>
</evidence>
<reference evidence="17 18" key="1">
    <citation type="submission" date="2012-04" db="EMBL/GenBank/DDBJ databases">
        <title>The Genome Sequence of Bartonella koehlerae C-29.</title>
        <authorList>
            <consortium name="The Broad Institute Genome Sequencing Platform"/>
            <consortium name="The Broad Institute Genome Sequencing Center for Infectious Disease"/>
            <person name="Feldgarden M."/>
            <person name="Kirby J."/>
            <person name="Kosoy M."/>
            <person name="Birtles R."/>
            <person name="Probert W.S."/>
            <person name="Chiaraviglio L."/>
            <person name="Walker B."/>
            <person name="Young S.K."/>
            <person name="Zeng Q."/>
            <person name="Gargeya S."/>
            <person name="Fitzgerald M."/>
            <person name="Haas B."/>
            <person name="Abouelleil A."/>
            <person name="Alvarado L."/>
            <person name="Arachchi H.M."/>
            <person name="Berlin A.M."/>
            <person name="Chapman S.B."/>
            <person name="Goldberg J."/>
            <person name="Griggs A."/>
            <person name="Gujja S."/>
            <person name="Hansen M."/>
            <person name="Howarth C."/>
            <person name="Imamovic A."/>
            <person name="Larimer J."/>
            <person name="McCowen C."/>
            <person name="Montmayeur A."/>
            <person name="Murphy C."/>
            <person name="Neiman D."/>
            <person name="Pearson M."/>
            <person name="Priest M."/>
            <person name="Roberts A."/>
            <person name="Saif S."/>
            <person name="Shea T."/>
            <person name="Sisk P."/>
            <person name="Sykes S."/>
            <person name="Wortman J."/>
            <person name="Nusbaum C."/>
            <person name="Birren B."/>
        </authorList>
    </citation>
    <scope>NUCLEOTIDE SEQUENCE [LARGE SCALE GENOMIC DNA]</scope>
    <source>
        <strain evidence="17 18">C-29</strain>
    </source>
</reference>
<evidence type="ECO:0000256" key="13">
    <source>
        <dbReference type="ARBA" id="ARBA00041418"/>
    </source>
</evidence>
<keyword evidence="5" id="KW-0133">Cell shape</keyword>
<evidence type="ECO:0000256" key="4">
    <source>
        <dbReference type="ARBA" id="ARBA00022692"/>
    </source>
</evidence>
<dbReference type="eggNOG" id="COG0772">
    <property type="taxonomic scope" value="Bacteria"/>
</dbReference>
<evidence type="ECO:0000256" key="9">
    <source>
        <dbReference type="ARBA" id="ARBA00032370"/>
    </source>
</evidence>
<dbReference type="STRING" id="1134510.O9A_01226"/>
<accession>A0A067WFC6</accession>
<comment type="subcellular location">
    <subcellularLocation>
        <location evidence="1">Membrane</location>
        <topology evidence="1">Multi-pass membrane protein</topology>
    </subcellularLocation>
</comment>
<evidence type="ECO:0000256" key="2">
    <source>
        <dbReference type="ARBA" id="ARBA00022676"/>
    </source>
</evidence>
<dbReference type="PANTHER" id="PTHR30474">
    <property type="entry name" value="CELL CYCLE PROTEIN"/>
    <property type="match status" value="1"/>
</dbReference>
<dbReference type="GO" id="GO:0005886">
    <property type="term" value="C:plasma membrane"/>
    <property type="evidence" value="ECO:0007669"/>
    <property type="project" value="TreeGrafter"/>
</dbReference>
<feature type="transmembrane region" description="Helical" evidence="16">
    <location>
        <begin position="181"/>
        <end position="214"/>
    </location>
</feature>
<evidence type="ECO:0000256" key="7">
    <source>
        <dbReference type="ARBA" id="ARBA00022989"/>
    </source>
</evidence>
<evidence type="ECO:0000256" key="8">
    <source>
        <dbReference type="ARBA" id="ARBA00023136"/>
    </source>
</evidence>
<dbReference type="GO" id="GO:0008360">
    <property type="term" value="P:regulation of cell shape"/>
    <property type="evidence" value="ECO:0007669"/>
    <property type="project" value="UniProtKB-KW"/>
</dbReference>
<feature type="transmembrane region" description="Helical" evidence="16">
    <location>
        <begin position="277"/>
        <end position="298"/>
    </location>
</feature>
<feature type="transmembrane region" description="Helical" evidence="16">
    <location>
        <begin position="343"/>
        <end position="364"/>
    </location>
</feature>
<evidence type="ECO:0000256" key="16">
    <source>
        <dbReference type="SAM" id="Phobius"/>
    </source>
</evidence>
<dbReference type="GO" id="GO:0009252">
    <property type="term" value="P:peptidoglycan biosynthetic process"/>
    <property type="evidence" value="ECO:0007669"/>
    <property type="project" value="UniProtKB-KW"/>
</dbReference>
<evidence type="ECO:0000256" key="3">
    <source>
        <dbReference type="ARBA" id="ARBA00022679"/>
    </source>
</evidence>
<feature type="transmembrane region" description="Helical" evidence="16">
    <location>
        <begin position="118"/>
        <end position="140"/>
    </location>
</feature>
<evidence type="ECO:0000256" key="5">
    <source>
        <dbReference type="ARBA" id="ARBA00022960"/>
    </source>
</evidence>
<evidence type="ECO:0000256" key="10">
    <source>
        <dbReference type="ARBA" id="ARBA00033270"/>
    </source>
</evidence>
<keyword evidence="6" id="KW-0573">Peptidoglycan synthesis</keyword>
<evidence type="ECO:0000313" key="17">
    <source>
        <dbReference type="EMBL" id="KEC54612.1"/>
    </source>
</evidence>
<dbReference type="EC" id="2.4.99.28" evidence="14"/>
<sequence length="387" mass="43226">MNIMVTRADRDPIANWWWTIDRSIFAACLILMGIGIMLSFAASPTIAKKIGIADSFYFVRWHIIFSIPAFFTMVTVSFFSLRNIRRLCALVLIITVVLMIATLFFGPEIKGARRWIPLFGFSVQASEFMKPAFVVMSAWLFSEQIRSRRISGYMLATVLYTFCCVLLVLQPDIGQTFLISATWGGLFFVAGVSLSIIVLFLILGFIGIVLAYLFLHHVRERINGFLTGEGDTFQVDVGREAILNGGWFGQGPGEGTVKRIIPDSHTDFVFSVAAEEYGIILCFFIMMLFCFIVMRSFYIALNTRDSFIRLGITGIAMMIGFQSAINMAVNLHLIPPKGMTLPFISYGGSSMVAIALSMGILLNLTRRWPEARLSAFSSPSVLDTPYD</sequence>
<keyword evidence="2" id="KW-0328">Glycosyltransferase</keyword>
<comment type="caution">
    <text evidence="17">The sequence shown here is derived from an EMBL/GenBank/DDBJ whole genome shotgun (WGS) entry which is preliminary data.</text>
</comment>
<dbReference type="GO" id="GO:0032153">
    <property type="term" value="C:cell division site"/>
    <property type="evidence" value="ECO:0007669"/>
    <property type="project" value="TreeGrafter"/>
</dbReference>
<organism evidence="17 18">
    <name type="scientific">Bartonella koehlerae C-29</name>
    <dbReference type="NCBI Taxonomy" id="1134510"/>
    <lineage>
        <taxon>Bacteria</taxon>
        <taxon>Pseudomonadati</taxon>
        <taxon>Pseudomonadota</taxon>
        <taxon>Alphaproteobacteria</taxon>
        <taxon>Hyphomicrobiales</taxon>
        <taxon>Bartonellaceae</taxon>
        <taxon>Bartonella</taxon>
    </lineage>
</organism>
<evidence type="ECO:0000313" key="18">
    <source>
        <dbReference type="Proteomes" id="UP000027015"/>
    </source>
</evidence>
<dbReference type="PANTHER" id="PTHR30474:SF2">
    <property type="entry name" value="PEPTIDOGLYCAN GLYCOSYLTRANSFERASE FTSW-RELATED"/>
    <property type="match status" value="1"/>
</dbReference>
<evidence type="ECO:0000256" key="14">
    <source>
        <dbReference type="ARBA" id="ARBA00044770"/>
    </source>
</evidence>
<evidence type="ECO:0000256" key="15">
    <source>
        <dbReference type="ARBA" id="ARBA00049902"/>
    </source>
</evidence>
<feature type="transmembrane region" description="Helical" evidence="16">
    <location>
        <begin position="24"/>
        <end position="46"/>
    </location>
</feature>
<dbReference type="Pfam" id="PF01098">
    <property type="entry name" value="FTSW_RODA_SPOVE"/>
    <property type="match status" value="1"/>
</dbReference>
<dbReference type="PATRIC" id="fig|1134510.3.peg.1376"/>
<evidence type="ECO:0000256" key="11">
    <source>
        <dbReference type="ARBA" id="ARBA00038053"/>
    </source>
</evidence>
<feature type="transmembrane region" description="Helical" evidence="16">
    <location>
        <begin position="84"/>
        <end position="106"/>
    </location>
</feature>
<keyword evidence="8 16" id="KW-0472">Membrane</keyword>
<feature type="transmembrane region" description="Helical" evidence="16">
    <location>
        <begin position="152"/>
        <end position="169"/>
    </location>
</feature>
<keyword evidence="17" id="KW-0132">Cell division</keyword>
<gene>
    <name evidence="17" type="ORF">O9A_01226</name>
</gene>
<evidence type="ECO:0000256" key="6">
    <source>
        <dbReference type="ARBA" id="ARBA00022984"/>
    </source>
</evidence>
<name>A0A067WFC6_9HYPH</name>
<dbReference type="HOGENOM" id="CLU_029243_1_1_5"/>
<keyword evidence="7 16" id="KW-1133">Transmembrane helix</keyword>
<keyword evidence="17" id="KW-0131">Cell cycle</keyword>
<keyword evidence="3" id="KW-0808">Transferase</keyword>
<feature type="transmembrane region" description="Helical" evidence="16">
    <location>
        <begin position="58"/>
        <end position="78"/>
    </location>
</feature>
<keyword evidence="18" id="KW-1185">Reference proteome</keyword>
<feature type="transmembrane region" description="Helical" evidence="16">
    <location>
        <begin position="310"/>
        <end position="331"/>
    </location>
</feature>